<organism evidence="2 3">
    <name type="scientific">Caerostris extrusa</name>
    <name type="common">Bark spider</name>
    <name type="synonym">Caerostris bankana</name>
    <dbReference type="NCBI Taxonomy" id="172846"/>
    <lineage>
        <taxon>Eukaryota</taxon>
        <taxon>Metazoa</taxon>
        <taxon>Ecdysozoa</taxon>
        <taxon>Arthropoda</taxon>
        <taxon>Chelicerata</taxon>
        <taxon>Arachnida</taxon>
        <taxon>Araneae</taxon>
        <taxon>Araneomorphae</taxon>
        <taxon>Entelegynae</taxon>
        <taxon>Araneoidea</taxon>
        <taxon>Araneidae</taxon>
        <taxon>Caerostris</taxon>
    </lineage>
</organism>
<dbReference type="GO" id="GO:0006606">
    <property type="term" value="P:protein import into nucleus"/>
    <property type="evidence" value="ECO:0007669"/>
    <property type="project" value="InterPro"/>
</dbReference>
<gene>
    <name evidence="2" type="ORF">CEXT_504701</name>
</gene>
<reference evidence="2 3" key="1">
    <citation type="submission" date="2021-06" db="EMBL/GenBank/DDBJ databases">
        <title>Caerostris extrusa draft genome.</title>
        <authorList>
            <person name="Kono N."/>
            <person name="Arakawa K."/>
        </authorList>
    </citation>
    <scope>NUCLEOTIDE SEQUENCE [LARGE SCALE GENOMIC DNA]</scope>
</reference>
<evidence type="ECO:0000313" key="2">
    <source>
        <dbReference type="EMBL" id="GIY76355.1"/>
    </source>
</evidence>
<comment type="caution">
    <text evidence="2">The sequence shown here is derived from an EMBL/GenBank/DDBJ whole genome shotgun (WGS) entry which is preliminary data.</text>
</comment>
<evidence type="ECO:0000313" key="3">
    <source>
        <dbReference type="Proteomes" id="UP001054945"/>
    </source>
</evidence>
<dbReference type="Pfam" id="PF07926">
    <property type="entry name" value="TPR_MLP1_2"/>
    <property type="match status" value="1"/>
</dbReference>
<accession>A0AAV4W2R3</accession>
<dbReference type="EMBL" id="BPLR01015477">
    <property type="protein sequence ID" value="GIY76355.1"/>
    <property type="molecule type" value="Genomic_DNA"/>
</dbReference>
<keyword evidence="3" id="KW-1185">Reference proteome</keyword>
<dbReference type="InterPro" id="IPR012929">
    <property type="entry name" value="Nucleoprot-TPR/MLP1-2_dom"/>
</dbReference>
<dbReference type="Proteomes" id="UP001054945">
    <property type="component" value="Unassembled WGS sequence"/>
</dbReference>
<proteinExistence type="predicted"/>
<dbReference type="AlphaFoldDB" id="A0AAV4W2R3"/>
<name>A0AAV4W2R3_CAEEX</name>
<sequence>MNDNLNITAVLHQKCSLKIQILTEQAKAADQTVADSRESWTRQEETFNSEMEALKSKTADLEKHNEELHHQLEIMGTQMAALQSTKWEETPYSSIQSDLKDTQHLLSVIQFLKKIKKLIPTNLMHFSLKI</sequence>
<feature type="domain" description="Nucleoprotein TPR/MLP1-2" evidence="1">
    <location>
        <begin position="14"/>
        <end position="73"/>
    </location>
</feature>
<protein>
    <recommendedName>
        <fullName evidence="1">Nucleoprotein TPR/MLP1-2 domain-containing protein</fullName>
    </recommendedName>
</protein>
<evidence type="ECO:0000259" key="1">
    <source>
        <dbReference type="Pfam" id="PF07926"/>
    </source>
</evidence>